<proteinExistence type="predicted"/>
<organism evidence="2 3">
    <name type="scientific">Porphyra umbilicalis</name>
    <name type="common">Purple laver</name>
    <name type="synonym">Red alga</name>
    <dbReference type="NCBI Taxonomy" id="2786"/>
    <lineage>
        <taxon>Eukaryota</taxon>
        <taxon>Rhodophyta</taxon>
        <taxon>Bangiophyceae</taxon>
        <taxon>Bangiales</taxon>
        <taxon>Bangiaceae</taxon>
        <taxon>Porphyra</taxon>
    </lineage>
</organism>
<dbReference type="EMBL" id="KV918843">
    <property type="protein sequence ID" value="OSX77229.1"/>
    <property type="molecule type" value="Genomic_DNA"/>
</dbReference>
<evidence type="ECO:0000256" key="1">
    <source>
        <dbReference type="SAM" id="MobiDB-lite"/>
    </source>
</evidence>
<feature type="compositionally biased region" description="Basic residues" evidence="1">
    <location>
        <begin position="37"/>
        <end position="51"/>
    </location>
</feature>
<gene>
    <name evidence="2" type="ORF">BU14_0154s0005</name>
</gene>
<feature type="region of interest" description="Disordered" evidence="1">
    <location>
        <begin position="37"/>
        <end position="70"/>
    </location>
</feature>
<protein>
    <submittedName>
        <fullName evidence="2">Uncharacterized protein</fullName>
    </submittedName>
</protein>
<keyword evidence="3" id="KW-1185">Reference proteome</keyword>
<sequence>MLTRDAVGAVRVWRFVLGSATAGVRLYELRDGTRKRLTAPKNLRSRKKRKRADGGDGPSRGESKNGGSGDGGLTIAIDAVALRSKSDSAAELRSRLRIIRNTYLEDVEEDETLRTKINALLGRFTLGAMYLRAFAPLGAMVMAVSWILSDEFDVDSDVVVVLHLSQVLTASRRRAIDVHPAYMRERTVAVLQLPASFLAPMYAALKLFDPENKKAGVVNLYLHTALSHVRQSVGQAFATLVMVCDNNIEKTIAEMNR</sequence>
<dbReference type="Proteomes" id="UP000218209">
    <property type="component" value="Unassembled WGS sequence"/>
</dbReference>
<evidence type="ECO:0000313" key="3">
    <source>
        <dbReference type="Proteomes" id="UP000218209"/>
    </source>
</evidence>
<reference evidence="2 3" key="1">
    <citation type="submission" date="2017-03" db="EMBL/GenBank/DDBJ databases">
        <title>WGS assembly of Porphyra umbilicalis.</title>
        <authorList>
            <person name="Brawley S.H."/>
            <person name="Blouin N.A."/>
            <person name="Ficko-Blean E."/>
            <person name="Wheeler G.L."/>
            <person name="Lohr M."/>
            <person name="Goodson H.V."/>
            <person name="Jenkins J.W."/>
            <person name="Blaby-Haas C.E."/>
            <person name="Helliwell K.E."/>
            <person name="Chan C."/>
            <person name="Marriage T."/>
            <person name="Bhattacharya D."/>
            <person name="Klein A.S."/>
            <person name="Badis Y."/>
            <person name="Brodie J."/>
            <person name="Cao Y."/>
            <person name="Collen J."/>
            <person name="Dittami S.M."/>
            <person name="Gachon C.M."/>
            <person name="Green B.R."/>
            <person name="Karpowicz S."/>
            <person name="Kim J.W."/>
            <person name="Kudahl U."/>
            <person name="Lin S."/>
            <person name="Michel G."/>
            <person name="Mittag M."/>
            <person name="Olson B.J."/>
            <person name="Pangilinan J."/>
            <person name="Peng Y."/>
            <person name="Qiu H."/>
            <person name="Shu S."/>
            <person name="Singer J.T."/>
            <person name="Smith A.G."/>
            <person name="Sprecher B.N."/>
            <person name="Wagner V."/>
            <person name="Wang W."/>
            <person name="Wang Z.-Y."/>
            <person name="Yan J."/>
            <person name="Yarish C."/>
            <person name="Zoeuner-Riek S."/>
            <person name="Zhuang Y."/>
            <person name="Zou Y."/>
            <person name="Lindquist E.A."/>
            <person name="Grimwood J."/>
            <person name="Barry K."/>
            <person name="Rokhsar D.S."/>
            <person name="Schmutz J."/>
            <person name="Stiller J.W."/>
            <person name="Grossman A.R."/>
            <person name="Prochnik S.E."/>
        </authorList>
    </citation>
    <scope>NUCLEOTIDE SEQUENCE [LARGE SCALE GENOMIC DNA]</scope>
    <source>
        <strain evidence="2">4086291</strain>
    </source>
</reference>
<dbReference type="AlphaFoldDB" id="A0A1X6P8K5"/>
<name>A0A1X6P8K5_PORUM</name>
<accession>A0A1X6P8K5</accession>
<evidence type="ECO:0000313" key="2">
    <source>
        <dbReference type="EMBL" id="OSX77229.1"/>
    </source>
</evidence>